<proteinExistence type="predicted"/>
<dbReference type="Proteomes" id="UP000095286">
    <property type="component" value="Unplaced"/>
</dbReference>
<evidence type="ECO:0000313" key="2">
    <source>
        <dbReference type="WBParaSite" id="RSKR_0000337450.1"/>
    </source>
</evidence>
<name>A0AC35TQE6_9BILA</name>
<evidence type="ECO:0000313" key="1">
    <source>
        <dbReference type="Proteomes" id="UP000095286"/>
    </source>
</evidence>
<sequence>MNELNCEIKDCRKVVISVEYFDNQMRIQEVAQFKNLVKSILSEFYGETGPEFFIESFENDKGTICCQDKDVRNVWAALSLCGDRLGCKIALHLFKVSLISFKHNLFVFRF</sequence>
<protein>
    <submittedName>
        <fullName evidence="2">Ribonuclease P</fullName>
    </submittedName>
</protein>
<dbReference type="WBParaSite" id="RSKR_0000337450.1">
    <property type="protein sequence ID" value="RSKR_0000337450.1"/>
    <property type="gene ID" value="RSKR_0000337450"/>
</dbReference>
<reference evidence="2" key="1">
    <citation type="submission" date="2016-11" db="UniProtKB">
        <authorList>
            <consortium name="WormBaseParasite"/>
        </authorList>
    </citation>
    <scope>IDENTIFICATION</scope>
    <source>
        <strain evidence="2">KR3021</strain>
    </source>
</reference>
<organism evidence="1 2">
    <name type="scientific">Rhabditophanes sp. KR3021</name>
    <dbReference type="NCBI Taxonomy" id="114890"/>
    <lineage>
        <taxon>Eukaryota</taxon>
        <taxon>Metazoa</taxon>
        <taxon>Ecdysozoa</taxon>
        <taxon>Nematoda</taxon>
        <taxon>Chromadorea</taxon>
        <taxon>Rhabditida</taxon>
        <taxon>Tylenchina</taxon>
        <taxon>Panagrolaimomorpha</taxon>
        <taxon>Strongyloidoidea</taxon>
        <taxon>Alloionematidae</taxon>
        <taxon>Rhabditophanes</taxon>
    </lineage>
</organism>
<accession>A0AC35TQE6</accession>